<dbReference type="PANTHER" id="PTHR30487:SF0">
    <property type="entry name" value="PREPILIN LEADER PEPTIDASE_N-METHYLTRANSFERASE-RELATED"/>
    <property type="match status" value="1"/>
</dbReference>
<dbReference type="EC" id="3.4.23.-" evidence="10"/>
<dbReference type="Proteomes" id="UP001597285">
    <property type="component" value="Unassembled WGS sequence"/>
</dbReference>
<keyword evidence="6 7" id="KW-0472">Membrane</keyword>
<reference evidence="11" key="1">
    <citation type="journal article" date="2019" name="Int. J. Syst. Evol. Microbiol.">
        <title>The Global Catalogue of Microorganisms (GCM) 10K type strain sequencing project: providing services to taxonomists for standard genome sequencing and annotation.</title>
        <authorList>
            <consortium name="The Broad Institute Genomics Platform"/>
            <consortium name="The Broad Institute Genome Sequencing Center for Infectious Disease"/>
            <person name="Wu L."/>
            <person name="Ma J."/>
        </authorList>
    </citation>
    <scope>NUCLEOTIDE SEQUENCE [LARGE SCALE GENOMIC DNA]</scope>
    <source>
        <strain evidence="11">KCTC 42143</strain>
    </source>
</reference>
<protein>
    <submittedName>
        <fullName evidence="10">Prepilin peptidase</fullName>
        <ecNumber evidence="10">3.4.23.-</ecNumber>
    </submittedName>
</protein>
<evidence type="ECO:0000256" key="3">
    <source>
        <dbReference type="ARBA" id="ARBA00022475"/>
    </source>
</evidence>
<comment type="caution">
    <text evidence="10">The sequence shown here is derived from an EMBL/GenBank/DDBJ whole genome shotgun (WGS) entry which is preliminary data.</text>
</comment>
<feature type="transmembrane region" description="Helical" evidence="7">
    <location>
        <begin position="107"/>
        <end position="126"/>
    </location>
</feature>
<accession>A0ABW4NNS7</accession>
<dbReference type="InterPro" id="IPR010627">
    <property type="entry name" value="Prepilin_pept_A24_N"/>
</dbReference>
<dbReference type="InterPro" id="IPR000045">
    <property type="entry name" value="Prepilin_IV_endopep_pep"/>
</dbReference>
<evidence type="ECO:0000313" key="11">
    <source>
        <dbReference type="Proteomes" id="UP001597285"/>
    </source>
</evidence>
<feature type="transmembrane region" description="Helical" evidence="7">
    <location>
        <begin position="185"/>
        <end position="218"/>
    </location>
</feature>
<keyword evidence="10" id="KW-0378">Hydrolase</keyword>
<evidence type="ECO:0000259" key="8">
    <source>
        <dbReference type="Pfam" id="PF01478"/>
    </source>
</evidence>
<dbReference type="RefSeq" id="WP_156413283.1">
    <property type="nucleotide sequence ID" value="NZ_JBHSQC010000015.1"/>
</dbReference>
<evidence type="ECO:0000313" key="10">
    <source>
        <dbReference type="EMBL" id="MFD1799137.1"/>
    </source>
</evidence>
<feature type="transmembrane region" description="Helical" evidence="7">
    <location>
        <begin position="230"/>
        <end position="251"/>
    </location>
</feature>
<dbReference type="PANTHER" id="PTHR30487">
    <property type="entry name" value="TYPE 4 PREPILIN-LIKE PROTEINS LEADER PEPTIDE-PROCESSING ENZYME"/>
    <property type="match status" value="1"/>
</dbReference>
<keyword evidence="5 7" id="KW-1133">Transmembrane helix</keyword>
<comment type="similarity">
    <text evidence="2">Belongs to the peptidase A24 family.</text>
</comment>
<keyword evidence="11" id="KW-1185">Reference proteome</keyword>
<evidence type="ECO:0000256" key="2">
    <source>
        <dbReference type="ARBA" id="ARBA00005801"/>
    </source>
</evidence>
<evidence type="ECO:0000259" key="9">
    <source>
        <dbReference type="Pfam" id="PF06750"/>
    </source>
</evidence>
<dbReference type="Gene3D" id="1.20.120.1220">
    <property type="match status" value="1"/>
</dbReference>
<organism evidence="10 11">
    <name type="scientific">Carnobacterium antarcticum</name>
    <dbReference type="NCBI Taxonomy" id="2126436"/>
    <lineage>
        <taxon>Bacteria</taxon>
        <taxon>Bacillati</taxon>
        <taxon>Bacillota</taxon>
        <taxon>Bacilli</taxon>
        <taxon>Lactobacillales</taxon>
        <taxon>Carnobacteriaceae</taxon>
        <taxon>Carnobacterium</taxon>
    </lineage>
</organism>
<feature type="domain" description="Prepilin peptidase A24 N-terminal" evidence="9">
    <location>
        <begin position="16"/>
        <end position="99"/>
    </location>
</feature>
<dbReference type="Pfam" id="PF01478">
    <property type="entry name" value="Peptidase_A24"/>
    <property type="match status" value="1"/>
</dbReference>
<dbReference type="PROSITE" id="PS51257">
    <property type="entry name" value="PROKAR_LIPOPROTEIN"/>
    <property type="match status" value="1"/>
</dbReference>
<feature type="transmembrane region" description="Helical" evidence="7">
    <location>
        <begin position="155"/>
        <end position="173"/>
    </location>
</feature>
<evidence type="ECO:0000256" key="6">
    <source>
        <dbReference type="ARBA" id="ARBA00023136"/>
    </source>
</evidence>
<comment type="subcellular location">
    <subcellularLocation>
        <location evidence="1">Cell membrane</location>
        <topology evidence="1">Multi-pass membrane protein</topology>
    </subcellularLocation>
</comment>
<evidence type="ECO:0000256" key="5">
    <source>
        <dbReference type="ARBA" id="ARBA00022989"/>
    </source>
</evidence>
<evidence type="ECO:0000256" key="7">
    <source>
        <dbReference type="SAM" id="Phobius"/>
    </source>
</evidence>
<dbReference type="InterPro" id="IPR050882">
    <property type="entry name" value="Prepilin_peptidase/N-MTase"/>
</dbReference>
<keyword evidence="4 7" id="KW-0812">Transmembrane</keyword>
<proteinExistence type="inferred from homology"/>
<dbReference type="Pfam" id="PF06750">
    <property type="entry name" value="A24_N_bact"/>
    <property type="match status" value="1"/>
</dbReference>
<name>A0ABW4NNS7_9LACT</name>
<evidence type="ECO:0000256" key="1">
    <source>
        <dbReference type="ARBA" id="ARBA00004651"/>
    </source>
</evidence>
<feature type="transmembrane region" description="Helical" evidence="7">
    <location>
        <begin position="79"/>
        <end position="100"/>
    </location>
</feature>
<dbReference type="EMBL" id="JBHUFF010000008">
    <property type="protein sequence ID" value="MFD1799137.1"/>
    <property type="molecule type" value="Genomic_DNA"/>
</dbReference>
<dbReference type="GO" id="GO:0016787">
    <property type="term" value="F:hydrolase activity"/>
    <property type="evidence" value="ECO:0007669"/>
    <property type="project" value="UniProtKB-KW"/>
</dbReference>
<keyword evidence="3" id="KW-1003">Cell membrane</keyword>
<sequence length="257" mass="29000">MNQKMSVFLLFLLIGLLGCCFGSFFMVVGLRIPLGQSIVHPASHCADCQHSLGPTELIPVFSFLFQKGRCRHCRASLSLFYPLSEIWTGFLFVSIALAFAAQPQELFLMYLLVAFSLIFSVTDLHYQLLPDSLMASFFSLVLIGRMLYHPLSFTHYLLSALFYFSLFYALYWITDQAIGGGDVKLFGILGLFLGFKLMLFTLFAASLSLLLLASILLLLKKITRQTHLPFAPFIFFGVFFSIRYGEALLALTEKLFI</sequence>
<gene>
    <name evidence="10" type="ORF">ACFSBK_04580</name>
</gene>
<feature type="domain" description="Prepilin type IV endopeptidase peptidase" evidence="8">
    <location>
        <begin position="111"/>
        <end position="212"/>
    </location>
</feature>
<evidence type="ECO:0000256" key="4">
    <source>
        <dbReference type="ARBA" id="ARBA00022692"/>
    </source>
</evidence>